<gene>
    <name evidence="2" type="ordered locus">Vapar_0607</name>
</gene>
<accession>C5CKH2</accession>
<reference evidence="2" key="1">
    <citation type="submission" date="2009-06" db="EMBL/GenBank/DDBJ databases">
        <title>Complete sequence of chromosome 1 of Variovorax paradoxus S110.</title>
        <authorList>
            <consortium name="US DOE Joint Genome Institute"/>
            <person name="Lucas S."/>
            <person name="Copeland A."/>
            <person name="Lapidus A."/>
            <person name="Glavina del Rio T."/>
            <person name="Tice H."/>
            <person name="Bruce D."/>
            <person name="Goodwin L."/>
            <person name="Pitluck S."/>
            <person name="Chertkov O."/>
            <person name="Brettin T."/>
            <person name="Detter J.C."/>
            <person name="Han C."/>
            <person name="Larimer F."/>
            <person name="Land M."/>
            <person name="Hauser L."/>
            <person name="Kyrpides N."/>
            <person name="Ovchinnikova G."/>
            <person name="Orwin P."/>
            <person name="Leadbetter J.R."/>
            <person name="Spain J.C."/>
            <person name="Han J.I."/>
        </authorList>
    </citation>
    <scope>NUCLEOTIDE SEQUENCE</scope>
    <source>
        <strain evidence="2">S110</strain>
    </source>
</reference>
<proteinExistence type="predicted"/>
<dbReference type="KEGG" id="vap:Vapar_0607"/>
<dbReference type="EMBL" id="CP001635">
    <property type="protein sequence ID" value="ACS17270.1"/>
    <property type="molecule type" value="Genomic_DNA"/>
</dbReference>
<evidence type="ECO:0000313" key="2">
    <source>
        <dbReference type="EMBL" id="ACS17270.1"/>
    </source>
</evidence>
<dbReference type="HOGENOM" id="CLU_061967_0_0_4"/>
<organism evidence="2">
    <name type="scientific">Variovorax paradoxus (strain S110)</name>
    <dbReference type="NCBI Taxonomy" id="543728"/>
    <lineage>
        <taxon>Bacteria</taxon>
        <taxon>Pseudomonadati</taxon>
        <taxon>Pseudomonadota</taxon>
        <taxon>Betaproteobacteria</taxon>
        <taxon>Burkholderiales</taxon>
        <taxon>Comamonadaceae</taxon>
        <taxon>Variovorax</taxon>
    </lineage>
</organism>
<dbReference type="STRING" id="543728.Vapar_0607"/>
<sequence length="319" mass="34696">MSGHLSTIDFVERCPDERDIVLFKAEVSRALERLTKRGESSNTDDAASQRKQRDMNVDATLEAGAQLAEGSQLGVGAFDHPAVAPQTTIALDASSSDAVFDASAFEVGTASRVVVTFVRVEFFGPPARPSTRDAHRRQGVDQFLEDHRIVTVRSSDSEDQRDALTVRDEVALAAQFAPVRGVGPRVRPPRGLGMLDPSIVTRLKSSLSALRSSHSSARCRLCHTPAACQSRSRRQQVMPLPKPDSWESSSHGMPVRSTKRMPFKANSSLSRGLPPLGDNSTTGSNASILLYSAAPTSLFLFFPMHQQTRIPRLPLTGFC</sequence>
<feature type="region of interest" description="Disordered" evidence="1">
    <location>
        <begin position="230"/>
        <end position="278"/>
    </location>
</feature>
<dbReference type="AlphaFoldDB" id="C5CKH2"/>
<feature type="region of interest" description="Disordered" evidence="1">
    <location>
        <begin position="35"/>
        <end position="54"/>
    </location>
</feature>
<name>C5CKH2_VARPS</name>
<protein>
    <submittedName>
        <fullName evidence="2">Uncharacterized protein</fullName>
    </submittedName>
</protein>
<evidence type="ECO:0000256" key="1">
    <source>
        <dbReference type="SAM" id="MobiDB-lite"/>
    </source>
</evidence>
<dbReference type="eggNOG" id="ENOG5032V1S">
    <property type="taxonomic scope" value="Bacteria"/>
</dbReference>